<comment type="caution">
    <text evidence="1">The sequence shown here is derived from an EMBL/GenBank/DDBJ whole genome shotgun (WGS) entry which is preliminary data.</text>
</comment>
<evidence type="ECO:0000313" key="2">
    <source>
        <dbReference type="Proteomes" id="UP001172457"/>
    </source>
</evidence>
<dbReference type="InterPro" id="IPR045851">
    <property type="entry name" value="AMP-bd_C_sf"/>
</dbReference>
<dbReference type="Proteomes" id="UP001172457">
    <property type="component" value="Chromosome 3"/>
</dbReference>
<dbReference type="EMBL" id="JARYMX010000003">
    <property type="protein sequence ID" value="KAJ9555488.1"/>
    <property type="molecule type" value="Genomic_DNA"/>
</dbReference>
<protein>
    <submittedName>
        <fullName evidence="1">Uncharacterized protein</fullName>
    </submittedName>
</protein>
<organism evidence="1 2">
    <name type="scientific">Centaurea solstitialis</name>
    <name type="common">yellow star-thistle</name>
    <dbReference type="NCBI Taxonomy" id="347529"/>
    <lineage>
        <taxon>Eukaryota</taxon>
        <taxon>Viridiplantae</taxon>
        <taxon>Streptophyta</taxon>
        <taxon>Embryophyta</taxon>
        <taxon>Tracheophyta</taxon>
        <taxon>Spermatophyta</taxon>
        <taxon>Magnoliopsida</taxon>
        <taxon>eudicotyledons</taxon>
        <taxon>Gunneridae</taxon>
        <taxon>Pentapetalae</taxon>
        <taxon>asterids</taxon>
        <taxon>campanulids</taxon>
        <taxon>Asterales</taxon>
        <taxon>Asteraceae</taxon>
        <taxon>Carduoideae</taxon>
        <taxon>Cardueae</taxon>
        <taxon>Centaureinae</taxon>
        <taxon>Centaurea</taxon>
    </lineage>
</organism>
<keyword evidence="2" id="KW-1185">Reference proteome</keyword>
<dbReference type="PANTHER" id="PTHR44378:SF1">
    <property type="entry name" value="ACYL-ACTIVATING ENZYME 18, PEROXISOMAL-RELATED"/>
    <property type="match status" value="1"/>
</dbReference>
<sequence length="241" mass="26968">MLWGYRARIILRSRESSTTASFGAFSSASMTTGFVILDDQGVPYPDEQPCVGEVGLFPIIWEQPIDCLMQVTKKFTLMECQFTTERYKQNIAKKLRRHGDIIKRTVGGYIVVQGRADDTMNLGGIKVLGKTALVDLFFLTTSSIEIERVCEQADGSIMETAAVSAAPPTGGPELLAVFVVLKKGFTAEPDKLKMIFSKAIQRNLNPLFKIVPEFPRTASNKLLRRVLRDQLKEELRTRSKM</sequence>
<accession>A0AA38TRR1</accession>
<evidence type="ECO:0000313" key="1">
    <source>
        <dbReference type="EMBL" id="KAJ9555488.1"/>
    </source>
</evidence>
<dbReference type="PANTHER" id="PTHR44378">
    <property type="entry name" value="ACYL-ACTIVATING ENZYME 17, PEROXISOMAL-RELATED"/>
    <property type="match status" value="1"/>
</dbReference>
<dbReference type="SUPFAM" id="SSF56801">
    <property type="entry name" value="Acetyl-CoA synthetase-like"/>
    <property type="match status" value="1"/>
</dbReference>
<proteinExistence type="predicted"/>
<name>A0AA38TRR1_9ASTR</name>
<dbReference type="Gene3D" id="3.30.300.30">
    <property type="match status" value="1"/>
</dbReference>
<reference evidence="1" key="1">
    <citation type="submission" date="2023-03" db="EMBL/GenBank/DDBJ databases">
        <title>Chromosome-scale reference genome and RAD-based genetic map of yellow starthistle (Centaurea solstitialis) reveal putative structural variation and QTLs associated with invader traits.</title>
        <authorList>
            <person name="Reatini B."/>
            <person name="Cang F.A."/>
            <person name="Jiang Q."/>
            <person name="Mckibben M.T.W."/>
            <person name="Barker M.S."/>
            <person name="Rieseberg L.H."/>
            <person name="Dlugosch K.M."/>
        </authorList>
    </citation>
    <scope>NUCLEOTIDE SEQUENCE</scope>
    <source>
        <strain evidence="1">CAN-66</strain>
        <tissue evidence="1">Leaf</tissue>
    </source>
</reference>
<gene>
    <name evidence="1" type="ORF">OSB04_010102</name>
</gene>
<dbReference type="AlphaFoldDB" id="A0AA38TRR1"/>